<keyword evidence="2" id="KW-0472">Membrane</keyword>
<evidence type="ECO:0000256" key="1">
    <source>
        <dbReference type="SAM" id="MobiDB-lite"/>
    </source>
</evidence>
<dbReference type="GeneID" id="54572829"/>
<dbReference type="EMBL" id="ML987205">
    <property type="protein sequence ID" value="KAF2243565.1"/>
    <property type="molecule type" value="Genomic_DNA"/>
</dbReference>
<organism evidence="3 4">
    <name type="scientific">Trematosphaeria pertusa</name>
    <dbReference type="NCBI Taxonomy" id="390896"/>
    <lineage>
        <taxon>Eukaryota</taxon>
        <taxon>Fungi</taxon>
        <taxon>Dikarya</taxon>
        <taxon>Ascomycota</taxon>
        <taxon>Pezizomycotina</taxon>
        <taxon>Dothideomycetes</taxon>
        <taxon>Pleosporomycetidae</taxon>
        <taxon>Pleosporales</taxon>
        <taxon>Massarineae</taxon>
        <taxon>Trematosphaeriaceae</taxon>
        <taxon>Trematosphaeria</taxon>
    </lineage>
</organism>
<feature type="compositionally biased region" description="Basic and acidic residues" evidence="1">
    <location>
        <begin position="1"/>
        <end position="10"/>
    </location>
</feature>
<keyword evidence="4" id="KW-1185">Reference proteome</keyword>
<proteinExistence type="predicted"/>
<evidence type="ECO:0000313" key="4">
    <source>
        <dbReference type="Proteomes" id="UP000800094"/>
    </source>
</evidence>
<sequence length="184" mass="20756">MPPVRRDRPRTTPVHDLPDTPEAPDMPEAPWYMTESVAACIEHVRPRVAEYVERMQRMPRSHPRWAAGALAFILVFSCYCIPNLIGCPLRAGLPSAALIPQPLRHRADRDPVPSATPLLHPPLLATRCQQSLPPHLQMLPHRQSDDASRLRRQLHLRRHAARARVSMVGTQGLTDCFFPNDQVG</sequence>
<dbReference type="AlphaFoldDB" id="A0A6A6HZD2"/>
<keyword evidence="2" id="KW-1133">Transmembrane helix</keyword>
<reference evidence="3" key="1">
    <citation type="journal article" date="2020" name="Stud. Mycol.">
        <title>101 Dothideomycetes genomes: a test case for predicting lifestyles and emergence of pathogens.</title>
        <authorList>
            <person name="Haridas S."/>
            <person name="Albert R."/>
            <person name="Binder M."/>
            <person name="Bloem J."/>
            <person name="Labutti K."/>
            <person name="Salamov A."/>
            <person name="Andreopoulos B."/>
            <person name="Baker S."/>
            <person name="Barry K."/>
            <person name="Bills G."/>
            <person name="Bluhm B."/>
            <person name="Cannon C."/>
            <person name="Castanera R."/>
            <person name="Culley D."/>
            <person name="Daum C."/>
            <person name="Ezra D."/>
            <person name="Gonzalez J."/>
            <person name="Henrissat B."/>
            <person name="Kuo A."/>
            <person name="Liang C."/>
            <person name="Lipzen A."/>
            <person name="Lutzoni F."/>
            <person name="Magnuson J."/>
            <person name="Mondo S."/>
            <person name="Nolan M."/>
            <person name="Ohm R."/>
            <person name="Pangilinan J."/>
            <person name="Park H.-J."/>
            <person name="Ramirez L."/>
            <person name="Alfaro M."/>
            <person name="Sun H."/>
            <person name="Tritt A."/>
            <person name="Yoshinaga Y."/>
            <person name="Zwiers L.-H."/>
            <person name="Turgeon B."/>
            <person name="Goodwin S."/>
            <person name="Spatafora J."/>
            <person name="Crous P."/>
            <person name="Grigoriev I."/>
        </authorList>
    </citation>
    <scope>NUCLEOTIDE SEQUENCE</scope>
    <source>
        <strain evidence="3">CBS 122368</strain>
    </source>
</reference>
<name>A0A6A6HZD2_9PLEO</name>
<keyword evidence="2" id="KW-0812">Transmembrane</keyword>
<accession>A0A6A6HZD2</accession>
<protein>
    <submittedName>
        <fullName evidence="3">Uncharacterized protein</fullName>
    </submittedName>
</protein>
<gene>
    <name evidence="3" type="ORF">BU26DRAFT_119469</name>
</gene>
<dbReference type="RefSeq" id="XP_033678569.1">
    <property type="nucleotide sequence ID" value="XM_033819499.1"/>
</dbReference>
<feature type="region of interest" description="Disordered" evidence="1">
    <location>
        <begin position="1"/>
        <end position="28"/>
    </location>
</feature>
<evidence type="ECO:0000256" key="2">
    <source>
        <dbReference type="SAM" id="Phobius"/>
    </source>
</evidence>
<evidence type="ECO:0000313" key="3">
    <source>
        <dbReference type="EMBL" id="KAF2243565.1"/>
    </source>
</evidence>
<dbReference type="Proteomes" id="UP000800094">
    <property type="component" value="Unassembled WGS sequence"/>
</dbReference>
<feature type="transmembrane region" description="Helical" evidence="2">
    <location>
        <begin position="65"/>
        <end position="85"/>
    </location>
</feature>